<keyword evidence="2" id="KW-0378">Hydrolase</keyword>
<dbReference type="Pfam" id="PF00293">
    <property type="entry name" value="NUDIX"/>
    <property type="match status" value="1"/>
</dbReference>
<dbReference type="PANTHER" id="PTHR43046:SF14">
    <property type="entry name" value="MUTT_NUDIX FAMILY PROTEIN"/>
    <property type="match status" value="1"/>
</dbReference>
<dbReference type="Gene3D" id="3.90.79.10">
    <property type="entry name" value="Nucleoside Triphosphate Pyrophosphohydrolase"/>
    <property type="match status" value="1"/>
</dbReference>
<protein>
    <submittedName>
        <fullName evidence="4">Rrs protein</fullName>
    </submittedName>
</protein>
<evidence type="ECO:0000259" key="3">
    <source>
        <dbReference type="PROSITE" id="PS51462"/>
    </source>
</evidence>
<reference evidence="4" key="1">
    <citation type="journal article" date="2015" name="PLoS ONE">
        <title>Two Different Rickettsial Bacteria Invading Volvox carteri.</title>
        <authorList>
            <person name="Kawafune K."/>
            <person name="Hongoh Y."/>
            <person name="Hamaji T."/>
            <person name="Sakamoto T."/>
            <person name="Kurata T."/>
            <person name="Hirooka S."/>
            <person name="Miyagishima S."/>
            <person name="Nozaki H."/>
        </authorList>
    </citation>
    <scope>NUCLEOTIDE SEQUENCE</scope>
</reference>
<dbReference type="InterPro" id="IPR000086">
    <property type="entry name" value="NUDIX_hydrolase_dom"/>
</dbReference>
<dbReference type="RefSeq" id="WP_223939005.1">
    <property type="nucleotide sequence ID" value="NZ_CP104166.1"/>
</dbReference>
<dbReference type="PANTHER" id="PTHR43046">
    <property type="entry name" value="GDP-MANNOSE MANNOSYL HYDROLASE"/>
    <property type="match status" value="1"/>
</dbReference>
<dbReference type="PROSITE" id="PS00893">
    <property type="entry name" value="NUDIX_BOX"/>
    <property type="match status" value="1"/>
</dbReference>
<dbReference type="InterPro" id="IPR015797">
    <property type="entry name" value="NUDIX_hydrolase-like_dom_sf"/>
</dbReference>
<comment type="cofactor">
    <cofactor evidence="1">
        <name>Mg(2+)</name>
        <dbReference type="ChEBI" id="CHEBI:18420"/>
    </cofactor>
</comment>
<dbReference type="InterPro" id="IPR020084">
    <property type="entry name" value="NUDIX_hydrolase_CS"/>
</dbReference>
<evidence type="ECO:0000313" key="4">
    <source>
        <dbReference type="EMBL" id="BAQ36592.1"/>
    </source>
</evidence>
<evidence type="ECO:0000256" key="1">
    <source>
        <dbReference type="ARBA" id="ARBA00001946"/>
    </source>
</evidence>
<sequence>MYKDGIHVLARAVIIDQDNILLCQTLDLPVSFYFLPGGHVEHEESASSALIRELLEETGARNVQIKRFLGVLEHSFEPGFSSICHNHEYNLIFEVESEKLKIDSEIPKMEDHIQTLWMPVKDIINIDFRPEPLKNLILKWLQLNYNDSFYSSML</sequence>
<proteinExistence type="predicted"/>
<dbReference type="AlphaFoldDB" id="A0A0C6ENQ6"/>
<gene>
    <name evidence="4" type="primary">rrs</name>
</gene>
<name>A0A0C6ENQ6_9RICK</name>
<feature type="domain" description="Nudix hydrolase" evidence="3">
    <location>
        <begin position="1"/>
        <end position="143"/>
    </location>
</feature>
<dbReference type="PROSITE" id="PS51462">
    <property type="entry name" value="NUDIX"/>
    <property type="match status" value="1"/>
</dbReference>
<evidence type="ECO:0000256" key="2">
    <source>
        <dbReference type="ARBA" id="ARBA00022801"/>
    </source>
</evidence>
<organism evidence="4">
    <name type="scientific">Candidatus Megaera polyxenophila</name>
    <dbReference type="NCBI Taxonomy" id="988779"/>
    <lineage>
        <taxon>Bacteria</taxon>
        <taxon>Pseudomonadati</taxon>
        <taxon>Pseudomonadota</taxon>
        <taxon>Alphaproteobacteria</taxon>
        <taxon>Rickettsiales</taxon>
        <taxon>Rickettsiaceae</taxon>
        <taxon>Candidatus Megaera</taxon>
    </lineage>
</organism>
<dbReference type="GO" id="GO:0016787">
    <property type="term" value="F:hydrolase activity"/>
    <property type="evidence" value="ECO:0007669"/>
    <property type="project" value="UniProtKB-KW"/>
</dbReference>
<dbReference type="SUPFAM" id="SSF55811">
    <property type="entry name" value="Nudix"/>
    <property type="match status" value="1"/>
</dbReference>
<dbReference type="EMBL" id="LC004724">
    <property type="protein sequence ID" value="BAQ36592.1"/>
    <property type="molecule type" value="Genomic_DNA"/>
</dbReference>
<accession>A0A0C6ENQ6</accession>